<dbReference type="SUPFAM" id="SSF49785">
    <property type="entry name" value="Galactose-binding domain-like"/>
    <property type="match status" value="2"/>
</dbReference>
<dbReference type="PATRIC" id="fig|106592.7.peg.6365"/>
<dbReference type="PANTHER" id="PTHR12045:SF3">
    <property type="entry name" value="INACTIVE ALLANTOICASE-RELATED"/>
    <property type="match status" value="1"/>
</dbReference>
<feature type="domain" description="Allantoicase" evidence="3">
    <location>
        <begin position="24"/>
        <end position="169"/>
    </location>
</feature>
<organism evidence="4 5">
    <name type="scientific">Ensifer adhaerens</name>
    <name type="common">Sinorhizobium morelense</name>
    <dbReference type="NCBI Taxonomy" id="106592"/>
    <lineage>
        <taxon>Bacteria</taxon>
        <taxon>Pseudomonadati</taxon>
        <taxon>Pseudomonadota</taxon>
        <taxon>Alphaproteobacteria</taxon>
        <taxon>Hyphomicrobiales</taxon>
        <taxon>Rhizobiaceae</taxon>
        <taxon>Sinorhizobium/Ensifer group</taxon>
        <taxon>Ensifer</taxon>
    </lineage>
</organism>
<protein>
    <recommendedName>
        <fullName evidence="2">Probable allantoicase</fullName>
        <ecNumber evidence="2">3.5.3.4</ecNumber>
    </recommendedName>
    <alternativeName>
        <fullName evidence="2">Allantoate amidinohydrolase</fullName>
    </alternativeName>
</protein>
<reference evidence="5" key="1">
    <citation type="submission" date="2015-07" db="EMBL/GenBank/DDBJ databases">
        <title>Whole genome sequence of an Ensifer adhaerens strain isolated from a cave pool in the Wind Cave National Park.</title>
        <authorList>
            <person name="Eng W.W.H."/>
            <person name="Gan H.M."/>
            <person name="Barton H.A."/>
            <person name="Savka M.A."/>
        </authorList>
    </citation>
    <scope>NUCLEOTIDE SEQUENCE [LARGE SCALE GENOMIC DNA]</scope>
    <source>
        <strain evidence="5">SD006</strain>
    </source>
</reference>
<evidence type="ECO:0000259" key="3">
    <source>
        <dbReference type="Pfam" id="PF03561"/>
    </source>
</evidence>
<evidence type="ECO:0000313" key="5">
    <source>
        <dbReference type="Proteomes" id="UP000037425"/>
    </source>
</evidence>
<keyword evidence="2 4" id="KW-0378">Hydrolase</keyword>
<accession>A0A0L8BY38</accession>
<dbReference type="OrthoDB" id="2078334at2"/>
<dbReference type="RefSeq" id="WP_053249065.1">
    <property type="nucleotide sequence ID" value="NZ_LGAP01000005.1"/>
</dbReference>
<proteinExistence type="inferred from homology"/>
<name>A0A0L8BY38_ENSAD</name>
<evidence type="ECO:0000256" key="1">
    <source>
        <dbReference type="ARBA" id="ARBA00009242"/>
    </source>
</evidence>
<dbReference type="EC" id="3.5.3.4" evidence="2"/>
<evidence type="ECO:0000313" key="4">
    <source>
        <dbReference type="EMBL" id="KOF19503.1"/>
    </source>
</evidence>
<dbReference type="PANTHER" id="PTHR12045">
    <property type="entry name" value="ALLANTOICASE"/>
    <property type="match status" value="1"/>
</dbReference>
<dbReference type="Pfam" id="PF03561">
    <property type="entry name" value="Allantoicase"/>
    <property type="match status" value="2"/>
</dbReference>
<dbReference type="GO" id="GO:0006144">
    <property type="term" value="P:purine nucleobase metabolic process"/>
    <property type="evidence" value="ECO:0007669"/>
    <property type="project" value="UniProtKB-KW"/>
</dbReference>
<dbReference type="HAMAP" id="MF_00813">
    <property type="entry name" value="Allantoicase"/>
    <property type="match status" value="1"/>
</dbReference>
<dbReference type="UniPathway" id="UPA00395">
    <property type="reaction ID" value="UER00654"/>
</dbReference>
<dbReference type="EMBL" id="LGAP01000005">
    <property type="protein sequence ID" value="KOF19503.1"/>
    <property type="molecule type" value="Genomic_DNA"/>
</dbReference>
<dbReference type="Proteomes" id="UP000037425">
    <property type="component" value="Unassembled WGS sequence"/>
</dbReference>
<evidence type="ECO:0000256" key="2">
    <source>
        <dbReference type="HAMAP-Rule" id="MF_00813"/>
    </source>
</evidence>
<dbReference type="InterPro" id="IPR008979">
    <property type="entry name" value="Galactose-bd-like_sf"/>
</dbReference>
<feature type="domain" description="Allantoicase" evidence="3">
    <location>
        <begin position="189"/>
        <end position="334"/>
    </location>
</feature>
<gene>
    <name evidence="2" type="primary">alc</name>
    <name evidence="4" type="ORF">AC244_12100</name>
</gene>
<dbReference type="NCBIfam" id="TIGR02961">
    <property type="entry name" value="allantoicase"/>
    <property type="match status" value="1"/>
</dbReference>
<comment type="caution">
    <text evidence="4">The sequence shown here is derived from an EMBL/GenBank/DDBJ whole genome shotgun (WGS) entry which is preliminary data.</text>
</comment>
<dbReference type="AlphaFoldDB" id="A0A0L8BY38"/>
<dbReference type="PIRSF" id="PIRSF016516">
    <property type="entry name" value="Allantoicase"/>
    <property type="match status" value="1"/>
</dbReference>
<keyword evidence="2" id="KW-0659">Purine metabolism</keyword>
<sequence>MTIDSVGLPDFARKAINLASAGLGARPVFATDEFFAPLERLLQDCPAVFHPGVYDEHGKWMDGWETRRRRGPGHDHAIVALAATGRIAGFDVDTAHFTGNFPSACAIDACLAPNGPDETTVWTELLGMNPLGPSAHHYFTAVADGIWSHVRLRIYPDGGVARLRVYGTPELDRDRIGDEAVDLASSLLGGRIVVFSNGHYGHQRLLAPGRGINMGDGWETRRRREPGNDWIIVRLAARTSIERIIVDTAHFKGNYPDACSAQAADLGEADCAVDALVTASSLYWQEVLPRQKLSADGIHDYGHGLIKEIGLATHVRLNIYPDGGVSRLRVFGRIARAGTP</sequence>
<dbReference type="GO" id="GO:0004037">
    <property type="term" value="F:allantoicase activity"/>
    <property type="evidence" value="ECO:0007669"/>
    <property type="project" value="UniProtKB-UniRule"/>
</dbReference>
<dbReference type="InterPro" id="IPR005164">
    <property type="entry name" value="Allantoicase"/>
</dbReference>
<dbReference type="InterPro" id="IPR015908">
    <property type="entry name" value="Allantoicase_dom"/>
</dbReference>
<dbReference type="GO" id="GO:0000256">
    <property type="term" value="P:allantoin catabolic process"/>
    <property type="evidence" value="ECO:0007669"/>
    <property type="project" value="UniProtKB-UniRule"/>
</dbReference>
<dbReference type="Gene3D" id="2.60.120.260">
    <property type="entry name" value="Galactose-binding domain-like"/>
    <property type="match status" value="2"/>
</dbReference>
<comment type="pathway">
    <text evidence="2">Nitrogen metabolism; (S)-allantoin degradation; (S)-ureidoglycolate from allantoate (aminidohydrolase route): step 1/1.</text>
</comment>
<comment type="similarity">
    <text evidence="1 2">Belongs to the allantoicase family.</text>
</comment>
<comment type="catalytic activity">
    <reaction evidence="2">
        <text>allantoate + H2O = (S)-ureidoglycolate + urea</text>
        <dbReference type="Rhea" id="RHEA:11016"/>
        <dbReference type="ChEBI" id="CHEBI:15377"/>
        <dbReference type="ChEBI" id="CHEBI:16199"/>
        <dbReference type="ChEBI" id="CHEBI:17536"/>
        <dbReference type="ChEBI" id="CHEBI:57296"/>
        <dbReference type="EC" id="3.5.3.4"/>
    </reaction>
</comment>